<dbReference type="HAMAP" id="MF_02095">
    <property type="entry name" value="CysQ"/>
    <property type="match status" value="1"/>
</dbReference>
<feature type="binding site" evidence="6">
    <location>
        <position position="217"/>
    </location>
    <ligand>
        <name>substrate</name>
    </ligand>
</feature>
<dbReference type="InterPro" id="IPR006240">
    <property type="entry name" value="CysQ"/>
</dbReference>
<dbReference type="InterPro" id="IPR050725">
    <property type="entry name" value="CysQ/Inositol_MonoPase"/>
</dbReference>
<evidence type="ECO:0000256" key="6">
    <source>
        <dbReference type="HAMAP-Rule" id="MF_02095"/>
    </source>
</evidence>
<dbReference type="RefSeq" id="WP_189489453.1">
    <property type="nucleotide sequence ID" value="NZ_BMZO01000004.1"/>
</dbReference>
<feature type="binding site" evidence="7">
    <location>
        <position position="217"/>
    </location>
    <ligand>
        <name>Mg(2+)</name>
        <dbReference type="ChEBI" id="CHEBI:18420"/>
        <label>1</label>
        <note>catalytic</note>
    </ligand>
</feature>
<feature type="binding site" evidence="6">
    <location>
        <position position="68"/>
    </location>
    <ligand>
        <name>substrate</name>
    </ligand>
</feature>
<feature type="binding site" evidence="6">
    <location>
        <position position="88"/>
    </location>
    <ligand>
        <name>Mg(2+)</name>
        <dbReference type="ChEBI" id="CHEBI:18420"/>
        <label>1</label>
    </ligand>
</feature>
<dbReference type="PROSITE" id="PS00630">
    <property type="entry name" value="IMP_2"/>
    <property type="match status" value="1"/>
</dbReference>
<feature type="binding site" evidence="7">
    <location>
        <position position="68"/>
    </location>
    <ligand>
        <name>Mg(2+)</name>
        <dbReference type="ChEBI" id="CHEBI:18420"/>
        <label>1</label>
        <note>catalytic</note>
    </ligand>
</feature>
<feature type="binding site" evidence="6">
    <location>
        <position position="88"/>
    </location>
    <ligand>
        <name>Mg(2+)</name>
        <dbReference type="ChEBI" id="CHEBI:18420"/>
        <label>2</label>
    </ligand>
</feature>
<proteinExistence type="inferred from homology"/>
<dbReference type="CDD" id="cd01638">
    <property type="entry name" value="CysQ"/>
    <property type="match status" value="1"/>
</dbReference>
<dbReference type="Gene3D" id="3.30.540.10">
    <property type="entry name" value="Fructose-1,6-Bisphosphatase, subunit A, domain 1"/>
    <property type="match status" value="1"/>
</dbReference>
<comment type="subcellular location">
    <subcellularLocation>
        <location evidence="6">Cell inner membrane</location>
        <topology evidence="6">Peripheral membrane protein</topology>
        <orientation evidence="6">Cytoplasmic side</orientation>
    </subcellularLocation>
</comment>
<organism evidence="8 9">
    <name type="scientific">Limoniibacter endophyticus</name>
    <dbReference type="NCBI Taxonomy" id="1565040"/>
    <lineage>
        <taxon>Bacteria</taxon>
        <taxon>Pseudomonadati</taxon>
        <taxon>Pseudomonadota</taxon>
        <taxon>Alphaproteobacteria</taxon>
        <taxon>Hyphomicrobiales</taxon>
        <taxon>Bartonellaceae</taxon>
        <taxon>Limoniibacter</taxon>
    </lineage>
</organism>
<evidence type="ECO:0000256" key="7">
    <source>
        <dbReference type="PIRSR" id="PIRSR600760-2"/>
    </source>
</evidence>
<sequence length="267" mass="29153">MHDALILDLFADLALAAGKETLKHFRDETLAVEHKSDASPVTVADRAAEAIILDGLKDHLPDIPVIAEEEAAAGRIPNIDGERFILIDPLDGTREFVEGRSEYTINIALIEHGIPVIGAVFVPCQRVLYTGLRDHAEKIVYDKDWQVESRVPLKVVEPGERLRIVASRSHSTPKTEEFIARHKQADLVSVGSSIKFCLIASGEADLYPRFGPTMQWDTAAGDAVLRAAGGVTEREDGSVVRYGKREDCDKGGFSCTHFIASSGHGRS</sequence>
<evidence type="ECO:0000256" key="1">
    <source>
        <dbReference type="ARBA" id="ARBA00005289"/>
    </source>
</evidence>
<dbReference type="GO" id="GO:0000287">
    <property type="term" value="F:magnesium ion binding"/>
    <property type="evidence" value="ECO:0007669"/>
    <property type="project" value="UniProtKB-UniRule"/>
</dbReference>
<dbReference type="SUPFAM" id="SSF56655">
    <property type="entry name" value="Carbohydrate phosphatase"/>
    <property type="match status" value="1"/>
</dbReference>
<dbReference type="PANTHER" id="PTHR43028">
    <property type="entry name" value="3'(2'),5'-BISPHOSPHATE NUCLEOTIDASE 1"/>
    <property type="match status" value="1"/>
</dbReference>
<dbReference type="AlphaFoldDB" id="A0A8J3DIC4"/>
<comment type="function">
    <text evidence="6">Converts adenosine-3',5'-bisphosphate (PAP) to AMP.</text>
</comment>
<reference evidence="8" key="1">
    <citation type="journal article" date="2014" name="Int. J. Syst. Evol. Microbiol.">
        <title>Complete genome sequence of Corynebacterium casei LMG S-19264T (=DSM 44701T), isolated from a smear-ripened cheese.</title>
        <authorList>
            <consortium name="US DOE Joint Genome Institute (JGI-PGF)"/>
            <person name="Walter F."/>
            <person name="Albersmeier A."/>
            <person name="Kalinowski J."/>
            <person name="Ruckert C."/>
        </authorList>
    </citation>
    <scope>NUCLEOTIDE SEQUENCE</scope>
    <source>
        <strain evidence="8">KCTC 42097</strain>
    </source>
</reference>
<accession>A0A8J3DIC4</accession>
<feature type="binding site" evidence="6">
    <location>
        <position position="68"/>
    </location>
    <ligand>
        <name>Mg(2+)</name>
        <dbReference type="ChEBI" id="CHEBI:18420"/>
        <label>1</label>
    </ligand>
</feature>
<comment type="caution">
    <text evidence="8">The sequence shown here is derived from an EMBL/GenBank/DDBJ whole genome shotgun (WGS) entry which is preliminary data.</text>
</comment>
<dbReference type="Pfam" id="PF00459">
    <property type="entry name" value="Inositol_P"/>
    <property type="match status" value="1"/>
</dbReference>
<keyword evidence="3 6" id="KW-0997">Cell inner membrane</keyword>
<feature type="binding site" evidence="6">
    <location>
        <position position="90"/>
    </location>
    <ligand>
        <name>Mg(2+)</name>
        <dbReference type="ChEBI" id="CHEBI:18420"/>
        <label>1</label>
    </ligand>
</feature>
<dbReference type="InterPro" id="IPR000760">
    <property type="entry name" value="Inositol_monophosphatase-like"/>
</dbReference>
<dbReference type="NCBIfam" id="TIGR01331">
    <property type="entry name" value="bisphos_cysQ"/>
    <property type="match status" value="1"/>
</dbReference>
<evidence type="ECO:0000256" key="3">
    <source>
        <dbReference type="ARBA" id="ARBA00022519"/>
    </source>
</evidence>
<feature type="binding site" evidence="6">
    <location>
        <begin position="90"/>
        <end position="93"/>
    </location>
    <ligand>
        <name>substrate</name>
    </ligand>
</feature>
<comment type="similarity">
    <text evidence="1 6">Belongs to the inositol monophosphatase superfamily. CysQ family.</text>
</comment>
<keyword evidence="6 7" id="KW-0479">Metal-binding</keyword>
<evidence type="ECO:0000256" key="2">
    <source>
        <dbReference type="ARBA" id="ARBA00022475"/>
    </source>
</evidence>
<keyword evidence="4 6" id="KW-0378">Hydrolase</keyword>
<keyword evidence="5 6" id="KW-0472">Membrane</keyword>
<dbReference type="PRINTS" id="PR00377">
    <property type="entry name" value="IMPHPHTASES"/>
</dbReference>
<dbReference type="GO" id="GO:0000103">
    <property type="term" value="P:sulfate assimilation"/>
    <property type="evidence" value="ECO:0007669"/>
    <property type="project" value="TreeGrafter"/>
</dbReference>
<dbReference type="Gene3D" id="3.40.190.80">
    <property type="match status" value="1"/>
</dbReference>
<dbReference type="GO" id="GO:0046854">
    <property type="term" value="P:phosphatidylinositol phosphate biosynthetic process"/>
    <property type="evidence" value="ECO:0007669"/>
    <property type="project" value="InterPro"/>
</dbReference>
<comment type="catalytic activity">
    <reaction evidence="6">
        <text>adenosine 3',5'-bisphosphate + H2O = AMP + phosphate</text>
        <dbReference type="Rhea" id="RHEA:10040"/>
        <dbReference type="ChEBI" id="CHEBI:15377"/>
        <dbReference type="ChEBI" id="CHEBI:43474"/>
        <dbReference type="ChEBI" id="CHEBI:58343"/>
        <dbReference type="ChEBI" id="CHEBI:456215"/>
        <dbReference type="EC" id="3.1.3.7"/>
    </reaction>
</comment>
<feature type="binding site" evidence="7">
    <location>
        <position position="88"/>
    </location>
    <ligand>
        <name>Mg(2+)</name>
        <dbReference type="ChEBI" id="CHEBI:18420"/>
        <label>1</label>
        <note>catalytic</note>
    </ligand>
</feature>
<name>A0A8J3DIC4_9HYPH</name>
<feature type="binding site" evidence="6">
    <location>
        <position position="217"/>
    </location>
    <ligand>
        <name>Mg(2+)</name>
        <dbReference type="ChEBI" id="CHEBI:18420"/>
        <label>2</label>
    </ligand>
</feature>
<dbReference type="PANTHER" id="PTHR43028:SF5">
    <property type="entry name" value="3'(2'),5'-BISPHOSPHATE NUCLEOTIDASE 1"/>
    <property type="match status" value="1"/>
</dbReference>
<evidence type="ECO:0000313" key="8">
    <source>
        <dbReference type="EMBL" id="GHC69787.1"/>
    </source>
</evidence>
<dbReference type="GO" id="GO:0050427">
    <property type="term" value="P:3'-phosphoadenosine 5'-phosphosulfate metabolic process"/>
    <property type="evidence" value="ECO:0007669"/>
    <property type="project" value="TreeGrafter"/>
</dbReference>
<feature type="binding site" evidence="7">
    <location>
        <position position="90"/>
    </location>
    <ligand>
        <name>Mg(2+)</name>
        <dbReference type="ChEBI" id="CHEBI:18420"/>
        <label>2</label>
    </ligand>
</feature>
<dbReference type="EMBL" id="BMZO01000004">
    <property type="protein sequence ID" value="GHC69787.1"/>
    <property type="molecule type" value="Genomic_DNA"/>
</dbReference>
<reference evidence="8" key="2">
    <citation type="submission" date="2020-09" db="EMBL/GenBank/DDBJ databases">
        <authorList>
            <person name="Sun Q."/>
            <person name="Kim S."/>
        </authorList>
    </citation>
    <scope>NUCLEOTIDE SEQUENCE</scope>
    <source>
        <strain evidence="8">KCTC 42097</strain>
    </source>
</reference>
<evidence type="ECO:0000256" key="5">
    <source>
        <dbReference type="ARBA" id="ARBA00023136"/>
    </source>
</evidence>
<feature type="binding site" evidence="6">
    <location>
        <position position="91"/>
    </location>
    <ligand>
        <name>Mg(2+)</name>
        <dbReference type="ChEBI" id="CHEBI:18420"/>
        <label>2</label>
    </ligand>
</feature>
<keyword evidence="9" id="KW-1185">Reference proteome</keyword>
<dbReference type="EC" id="3.1.3.7" evidence="6"/>
<comment type="cofactor">
    <cofactor evidence="6 7">
        <name>Mg(2+)</name>
        <dbReference type="ChEBI" id="CHEBI:18420"/>
    </cofactor>
</comment>
<dbReference type="InterPro" id="IPR020550">
    <property type="entry name" value="Inositol_monophosphatase_CS"/>
</dbReference>
<dbReference type="GO" id="GO:0005886">
    <property type="term" value="C:plasma membrane"/>
    <property type="evidence" value="ECO:0007669"/>
    <property type="project" value="UniProtKB-SubCell"/>
</dbReference>
<evidence type="ECO:0000313" key="9">
    <source>
        <dbReference type="Proteomes" id="UP000641137"/>
    </source>
</evidence>
<keyword evidence="6 7" id="KW-0460">Magnesium</keyword>
<protein>
    <recommendedName>
        <fullName evidence="6">3'(2'),5'-bisphosphate nucleotidase CysQ</fullName>
        <ecNumber evidence="6">3.1.3.7</ecNumber>
    </recommendedName>
    <alternativeName>
        <fullName evidence="6">3'(2'),5-bisphosphonucleoside 3'(2')-phosphohydrolase</fullName>
    </alternativeName>
    <alternativeName>
        <fullName evidence="6">3'-phosphoadenosine 5'-phosphate phosphatase</fullName>
        <shortName evidence="6">PAP phosphatase</shortName>
    </alternativeName>
</protein>
<keyword evidence="2 6" id="KW-1003">Cell membrane</keyword>
<dbReference type="GO" id="GO:0008441">
    <property type="term" value="F:3'(2'),5'-bisphosphate nucleotidase activity"/>
    <property type="evidence" value="ECO:0007669"/>
    <property type="project" value="UniProtKB-UniRule"/>
</dbReference>
<evidence type="ECO:0000256" key="4">
    <source>
        <dbReference type="ARBA" id="ARBA00022801"/>
    </source>
</evidence>
<gene>
    <name evidence="6" type="primary">cysQ</name>
    <name evidence="8" type="ORF">GCM10010136_15950</name>
</gene>
<feature type="binding site" evidence="7">
    <location>
        <position position="91"/>
    </location>
    <ligand>
        <name>Mg(2+)</name>
        <dbReference type="ChEBI" id="CHEBI:18420"/>
        <label>1</label>
        <note>catalytic</note>
    </ligand>
</feature>
<dbReference type="Proteomes" id="UP000641137">
    <property type="component" value="Unassembled WGS sequence"/>
</dbReference>